<dbReference type="EMBL" id="LAVV01011718">
    <property type="protein sequence ID" value="KNZ47433.1"/>
    <property type="molecule type" value="Genomic_DNA"/>
</dbReference>
<dbReference type="VEuPathDB" id="FungiDB:VP01_639g6"/>
<dbReference type="Gene3D" id="3.30.70.80">
    <property type="entry name" value="Peptidase S8 propeptide/proteinase inhibitor I9"/>
    <property type="match status" value="1"/>
</dbReference>
<feature type="compositionally biased region" description="Basic and acidic residues" evidence="1">
    <location>
        <begin position="46"/>
        <end position="57"/>
    </location>
</feature>
<dbReference type="OrthoDB" id="2506678at2759"/>
<evidence type="ECO:0000313" key="3">
    <source>
        <dbReference type="Proteomes" id="UP000037035"/>
    </source>
</evidence>
<protein>
    <submittedName>
        <fullName evidence="2">Uncharacterized protein</fullName>
    </submittedName>
</protein>
<accession>A0A0L6UFX0</accession>
<dbReference type="InterPro" id="IPR037045">
    <property type="entry name" value="S8pro/Inhibitor_I9_sf"/>
</dbReference>
<organism evidence="2 3">
    <name type="scientific">Puccinia sorghi</name>
    <dbReference type="NCBI Taxonomy" id="27349"/>
    <lineage>
        <taxon>Eukaryota</taxon>
        <taxon>Fungi</taxon>
        <taxon>Dikarya</taxon>
        <taxon>Basidiomycota</taxon>
        <taxon>Pucciniomycotina</taxon>
        <taxon>Pucciniomycetes</taxon>
        <taxon>Pucciniales</taxon>
        <taxon>Pucciniaceae</taxon>
        <taxon>Puccinia</taxon>
    </lineage>
</organism>
<sequence>MSLSSDQAQPASQEPHSLMTGSQKTASATDHMGDSDLPPSSSAPAPDRESQADKSDDNPPSIRATPEPQEPKTDFISSEIRHEYFSIILKGFAVALRPSMLQSFHQDPLVKDIEMDQKVHI</sequence>
<reference evidence="2 3" key="1">
    <citation type="submission" date="2015-08" db="EMBL/GenBank/DDBJ databases">
        <title>Next Generation Sequencing and Analysis of the Genome of Puccinia sorghi L Schw, the Causal Agent of Maize Common Rust.</title>
        <authorList>
            <person name="Rochi L."/>
            <person name="Burguener G."/>
            <person name="Darino M."/>
            <person name="Turjanski A."/>
            <person name="Kreff E."/>
            <person name="Dieguez M.J."/>
            <person name="Sacco F."/>
        </authorList>
    </citation>
    <scope>NUCLEOTIDE SEQUENCE [LARGE SCALE GENOMIC DNA]</scope>
    <source>
        <strain evidence="2 3">RO10H11247</strain>
    </source>
</reference>
<dbReference type="AlphaFoldDB" id="A0A0L6UFX0"/>
<feature type="compositionally biased region" description="Polar residues" evidence="1">
    <location>
        <begin position="1"/>
        <end position="28"/>
    </location>
</feature>
<name>A0A0L6UFX0_9BASI</name>
<evidence type="ECO:0000256" key="1">
    <source>
        <dbReference type="SAM" id="MobiDB-lite"/>
    </source>
</evidence>
<evidence type="ECO:0000313" key="2">
    <source>
        <dbReference type="EMBL" id="KNZ47433.1"/>
    </source>
</evidence>
<gene>
    <name evidence="2" type="ORF">VP01_639g6</name>
</gene>
<dbReference type="SUPFAM" id="SSF54897">
    <property type="entry name" value="Protease propeptides/inhibitors"/>
    <property type="match status" value="1"/>
</dbReference>
<keyword evidence="3" id="KW-1185">Reference proteome</keyword>
<dbReference type="Proteomes" id="UP000037035">
    <property type="component" value="Unassembled WGS sequence"/>
</dbReference>
<feature type="region of interest" description="Disordered" evidence="1">
    <location>
        <begin position="1"/>
        <end position="76"/>
    </location>
</feature>
<proteinExistence type="predicted"/>
<comment type="caution">
    <text evidence="2">The sequence shown here is derived from an EMBL/GenBank/DDBJ whole genome shotgun (WGS) entry which is preliminary data.</text>
</comment>
<feature type="compositionally biased region" description="Low complexity" evidence="1">
    <location>
        <begin position="35"/>
        <end position="45"/>
    </location>
</feature>